<sequence length="443" mass="49994">VHLQQVNTWTREDRLRLIYICTIAGFVMAQDAQILIPREYIILAMDITKLQKYPWGIHAYDHLVDSVIKTREKLSQMKGYHLDGFSIALQIWVMEAIPDFGTLLATRVGTEDTFIPRCTKWKEIARVSYNDISQLESTFKSHHLLFPYISATRNCDVVDSSDFLRLDEMNDDSEQDNANLESEKEQDDEAVNGESEIGIPNGVGSSASGSARGKKRIGDYAATARKQKLLCERSRESMKVPDDDIKTWIQSMFNASITALEERIEKKIDEKLNQIENQITLSMEKLNNSFNVAGIPKKTSDTSTSNETPVVNTSPPIRKSPRVNNPEPAKTAVNIDGERLDFDDLSFSQIPELDLRMGTQEFLQKTMGHLSQDTVVDGLFPTQTSMGLTKISSPKTVGKKSTRTPFTIPHLKDSNPQDLADNALVYVPDDSWDNFFTWSMSPM</sequence>
<evidence type="ECO:0000313" key="3">
    <source>
        <dbReference type="Proteomes" id="UP000030689"/>
    </source>
</evidence>
<dbReference type="Gramene" id="ESQ47533">
    <property type="protein sequence ID" value="ESQ47533"/>
    <property type="gene ID" value="EUTSA_v10021960mg"/>
</dbReference>
<evidence type="ECO:0008006" key="4">
    <source>
        <dbReference type="Google" id="ProtNLM"/>
    </source>
</evidence>
<feature type="region of interest" description="Disordered" evidence="1">
    <location>
        <begin position="172"/>
        <end position="214"/>
    </location>
</feature>
<dbReference type="Proteomes" id="UP000030689">
    <property type="component" value="Unassembled WGS sequence"/>
</dbReference>
<feature type="region of interest" description="Disordered" evidence="1">
    <location>
        <begin position="296"/>
        <end position="329"/>
    </location>
</feature>
<keyword evidence="3" id="KW-1185">Reference proteome</keyword>
<feature type="non-terminal residue" evidence="2">
    <location>
        <position position="1"/>
    </location>
</feature>
<dbReference type="EMBL" id="KI517408">
    <property type="protein sequence ID" value="ESQ47533.1"/>
    <property type="molecule type" value="Genomic_DNA"/>
</dbReference>
<accession>V4M5J1</accession>
<dbReference type="KEGG" id="eus:EUTSA_v10021960mg"/>
<reference evidence="2 3" key="1">
    <citation type="journal article" date="2013" name="Front. Plant Sci.">
        <title>The Reference Genome of the Halophytic Plant Eutrema salsugineum.</title>
        <authorList>
            <person name="Yang R."/>
            <person name="Jarvis D.E."/>
            <person name="Chen H."/>
            <person name="Beilstein M.A."/>
            <person name="Grimwood J."/>
            <person name="Jenkins J."/>
            <person name="Shu S."/>
            <person name="Prochnik S."/>
            <person name="Xin M."/>
            <person name="Ma C."/>
            <person name="Schmutz J."/>
            <person name="Wing R.A."/>
            <person name="Mitchell-Olds T."/>
            <person name="Schumaker K.S."/>
            <person name="Wang X."/>
        </authorList>
    </citation>
    <scope>NUCLEOTIDE SEQUENCE [LARGE SCALE GENOMIC DNA]</scope>
</reference>
<dbReference type="PANTHER" id="PTHR48449:SF1">
    <property type="entry name" value="DUF1985 DOMAIN-CONTAINING PROTEIN"/>
    <property type="match status" value="1"/>
</dbReference>
<feature type="compositionally biased region" description="Low complexity" evidence="1">
    <location>
        <begin position="202"/>
        <end position="211"/>
    </location>
</feature>
<gene>
    <name evidence="2" type="ORF">EUTSA_v10021960mg</name>
</gene>
<dbReference type="AlphaFoldDB" id="V4M5J1"/>
<dbReference type="PANTHER" id="PTHR48449">
    <property type="entry name" value="DUF1985 DOMAIN-CONTAINING PROTEIN"/>
    <property type="match status" value="1"/>
</dbReference>
<evidence type="ECO:0000313" key="2">
    <source>
        <dbReference type="EMBL" id="ESQ47533.1"/>
    </source>
</evidence>
<name>V4M5J1_EUTSA</name>
<feature type="compositionally biased region" description="Polar residues" evidence="1">
    <location>
        <begin position="301"/>
        <end position="315"/>
    </location>
</feature>
<protein>
    <recommendedName>
        <fullName evidence="4">DUF1985 domain-containing protein</fullName>
    </recommendedName>
</protein>
<dbReference type="OMA" id="IYDGSEM"/>
<evidence type="ECO:0000256" key="1">
    <source>
        <dbReference type="SAM" id="MobiDB-lite"/>
    </source>
</evidence>
<proteinExistence type="predicted"/>
<organism evidence="2 3">
    <name type="scientific">Eutrema salsugineum</name>
    <name type="common">Saltwater cress</name>
    <name type="synonym">Sisymbrium salsugineum</name>
    <dbReference type="NCBI Taxonomy" id="72664"/>
    <lineage>
        <taxon>Eukaryota</taxon>
        <taxon>Viridiplantae</taxon>
        <taxon>Streptophyta</taxon>
        <taxon>Embryophyta</taxon>
        <taxon>Tracheophyta</taxon>
        <taxon>Spermatophyta</taxon>
        <taxon>Magnoliopsida</taxon>
        <taxon>eudicotyledons</taxon>
        <taxon>Gunneridae</taxon>
        <taxon>Pentapetalae</taxon>
        <taxon>rosids</taxon>
        <taxon>malvids</taxon>
        <taxon>Brassicales</taxon>
        <taxon>Brassicaceae</taxon>
        <taxon>Eutremeae</taxon>
        <taxon>Eutrema</taxon>
    </lineage>
</organism>